<dbReference type="EMBL" id="JBHULB010000007">
    <property type="protein sequence ID" value="MFD2586104.1"/>
    <property type="molecule type" value="Genomic_DNA"/>
</dbReference>
<name>A0ABW5MWT4_9FLAO</name>
<reference evidence="2" key="1">
    <citation type="journal article" date="2019" name="Int. J. Syst. Evol. Microbiol.">
        <title>The Global Catalogue of Microorganisms (GCM) 10K type strain sequencing project: providing services to taxonomists for standard genome sequencing and annotation.</title>
        <authorList>
            <consortium name="The Broad Institute Genomics Platform"/>
            <consortium name="The Broad Institute Genome Sequencing Center for Infectious Disease"/>
            <person name="Wu L."/>
            <person name="Ma J."/>
        </authorList>
    </citation>
    <scope>NUCLEOTIDE SEQUENCE [LARGE SCALE GENOMIC DNA]</scope>
    <source>
        <strain evidence="2">KCTC 52368</strain>
    </source>
</reference>
<evidence type="ECO:0000313" key="2">
    <source>
        <dbReference type="Proteomes" id="UP001597526"/>
    </source>
</evidence>
<organism evidence="1 2">
    <name type="scientific">Croceitalea marina</name>
    <dbReference type="NCBI Taxonomy" id="1775166"/>
    <lineage>
        <taxon>Bacteria</taxon>
        <taxon>Pseudomonadati</taxon>
        <taxon>Bacteroidota</taxon>
        <taxon>Flavobacteriia</taxon>
        <taxon>Flavobacteriales</taxon>
        <taxon>Flavobacteriaceae</taxon>
        <taxon>Croceitalea</taxon>
    </lineage>
</organism>
<keyword evidence="2" id="KW-1185">Reference proteome</keyword>
<gene>
    <name evidence="1" type="ORF">ACFSQJ_04135</name>
</gene>
<dbReference type="RefSeq" id="WP_377765813.1">
    <property type="nucleotide sequence ID" value="NZ_JBHULB010000007.1"/>
</dbReference>
<protein>
    <submittedName>
        <fullName evidence="1">Uncharacterized protein</fullName>
    </submittedName>
</protein>
<accession>A0ABW5MWT4</accession>
<comment type="caution">
    <text evidence="1">The sequence shown here is derived from an EMBL/GenBank/DDBJ whole genome shotgun (WGS) entry which is preliminary data.</text>
</comment>
<proteinExistence type="predicted"/>
<dbReference type="Proteomes" id="UP001597526">
    <property type="component" value="Unassembled WGS sequence"/>
</dbReference>
<evidence type="ECO:0000313" key="1">
    <source>
        <dbReference type="EMBL" id="MFD2586104.1"/>
    </source>
</evidence>
<sequence>MTNHTKRRINPKKRTYATLGDPLFKTALFGLCLLCRPDPERAVPIETLFTASPIIVPVPAIGRSLYQGSALAIRCNGTVHLGLLSGEQMAMADCLRPLKVQKCPVCVYQ</sequence>